<keyword evidence="2" id="KW-1185">Reference proteome</keyword>
<comment type="caution">
    <text evidence="1">The sequence shown here is derived from an EMBL/GenBank/DDBJ whole genome shotgun (WGS) entry which is preliminary data.</text>
</comment>
<dbReference type="EMBL" id="QLAG01000008">
    <property type="protein sequence ID" value="TLX64007.1"/>
    <property type="molecule type" value="Genomic_DNA"/>
</dbReference>
<gene>
    <name evidence="1" type="ORF">DN820_08325</name>
</gene>
<accession>A0A5R9QFQ8</accession>
<name>A0A5R9QFQ8_9GAMM</name>
<organism evidence="1 2">
    <name type="scientific">Stutzerimonas nosocomialis</name>
    <dbReference type="NCBI Taxonomy" id="1056496"/>
    <lineage>
        <taxon>Bacteria</taxon>
        <taxon>Pseudomonadati</taxon>
        <taxon>Pseudomonadota</taxon>
        <taxon>Gammaproteobacteria</taxon>
        <taxon>Pseudomonadales</taxon>
        <taxon>Pseudomonadaceae</taxon>
        <taxon>Stutzerimonas</taxon>
    </lineage>
</organism>
<dbReference type="Proteomes" id="UP000306753">
    <property type="component" value="Unassembled WGS sequence"/>
</dbReference>
<sequence>MLTILSWQASGIVGTPDSNARLTLFFSPVDIGSTRIEFILLIDLQLRHGHLIEPTKELARLPDHHCCGYMLRT</sequence>
<proteinExistence type="predicted"/>
<protein>
    <submittedName>
        <fullName evidence="1">Uncharacterized protein</fullName>
    </submittedName>
</protein>
<evidence type="ECO:0000313" key="1">
    <source>
        <dbReference type="EMBL" id="TLX64007.1"/>
    </source>
</evidence>
<reference evidence="1 2" key="1">
    <citation type="journal article" date="2017" name="Eur. J. Clin. Microbiol. Infect. Dis.">
        <title>Uncommonly isolated clinical Pseudomonas: identification and phylogenetic assignation.</title>
        <authorList>
            <person name="Mulet M."/>
            <person name="Gomila M."/>
            <person name="Ramirez A."/>
            <person name="Cardew S."/>
            <person name="Moore E.R."/>
            <person name="Lalucat J."/>
            <person name="Garcia-Valdes E."/>
        </authorList>
    </citation>
    <scope>NUCLEOTIDE SEQUENCE [LARGE SCALE GENOMIC DNA]</scope>
    <source>
        <strain evidence="1 2">SD129</strain>
    </source>
</reference>
<dbReference type="AlphaFoldDB" id="A0A5R9QFQ8"/>
<evidence type="ECO:0000313" key="2">
    <source>
        <dbReference type="Proteomes" id="UP000306753"/>
    </source>
</evidence>